<accession>A0ABT3PZP4</accession>
<evidence type="ECO:0000256" key="1">
    <source>
        <dbReference type="ARBA" id="ARBA00010211"/>
    </source>
</evidence>
<dbReference type="Pfam" id="PF01557">
    <property type="entry name" value="FAA_hydrolase"/>
    <property type="match status" value="1"/>
</dbReference>
<protein>
    <submittedName>
        <fullName evidence="4">Fumarylacetoacetate hydrolase family protein</fullName>
    </submittedName>
</protein>
<evidence type="ECO:0000313" key="4">
    <source>
        <dbReference type="EMBL" id="MCW9713300.1"/>
    </source>
</evidence>
<dbReference type="RefSeq" id="WP_265789866.1">
    <property type="nucleotide sequence ID" value="NZ_BAABRS010000002.1"/>
</dbReference>
<keyword evidence="4" id="KW-0378">Hydrolase</keyword>
<evidence type="ECO:0000256" key="2">
    <source>
        <dbReference type="ARBA" id="ARBA00022723"/>
    </source>
</evidence>
<evidence type="ECO:0000259" key="3">
    <source>
        <dbReference type="Pfam" id="PF01557"/>
    </source>
</evidence>
<dbReference type="Gene3D" id="3.90.850.10">
    <property type="entry name" value="Fumarylacetoacetase-like, C-terminal domain"/>
    <property type="match status" value="1"/>
</dbReference>
<keyword evidence="5" id="KW-1185">Reference proteome</keyword>
<dbReference type="GO" id="GO:0016787">
    <property type="term" value="F:hydrolase activity"/>
    <property type="evidence" value="ECO:0007669"/>
    <property type="project" value="UniProtKB-KW"/>
</dbReference>
<gene>
    <name evidence="4" type="ORF">LQ318_10315</name>
</gene>
<dbReference type="InterPro" id="IPR011234">
    <property type="entry name" value="Fumarylacetoacetase-like_C"/>
</dbReference>
<reference evidence="4 5" key="1">
    <citation type="submission" date="2021-11" db="EMBL/GenBank/DDBJ databases">
        <title>Aliifidinibius sp. nov., a new bacterium isolated from saline soil.</title>
        <authorList>
            <person name="Galisteo C."/>
            <person name="De La Haba R."/>
            <person name="Sanchez-Porro C."/>
            <person name="Ventosa A."/>
        </authorList>
    </citation>
    <scope>NUCLEOTIDE SEQUENCE [LARGE SCALE GENOMIC DNA]</scope>
    <source>
        <strain evidence="4 5">KACC 190600</strain>
    </source>
</reference>
<dbReference type="InterPro" id="IPR036663">
    <property type="entry name" value="Fumarylacetoacetase_C_sf"/>
</dbReference>
<organism evidence="4 5">
    <name type="scientific">Fodinibius salicampi</name>
    <dbReference type="NCBI Taxonomy" id="1920655"/>
    <lineage>
        <taxon>Bacteria</taxon>
        <taxon>Pseudomonadati</taxon>
        <taxon>Balneolota</taxon>
        <taxon>Balneolia</taxon>
        <taxon>Balneolales</taxon>
        <taxon>Balneolaceae</taxon>
        <taxon>Fodinibius</taxon>
    </lineage>
</organism>
<feature type="domain" description="Fumarylacetoacetase-like C-terminal" evidence="3">
    <location>
        <begin position="73"/>
        <end position="279"/>
    </location>
</feature>
<dbReference type="Proteomes" id="UP001207337">
    <property type="component" value="Unassembled WGS sequence"/>
</dbReference>
<comment type="similarity">
    <text evidence="1">Belongs to the FAH family.</text>
</comment>
<dbReference type="PANTHER" id="PTHR42796:SF4">
    <property type="entry name" value="FUMARYLACETOACETATE HYDROLASE DOMAIN-CONTAINING PROTEIN 2A"/>
    <property type="match status" value="1"/>
</dbReference>
<keyword evidence="2" id="KW-0479">Metal-binding</keyword>
<dbReference type="PANTHER" id="PTHR42796">
    <property type="entry name" value="FUMARYLACETOACETATE HYDROLASE DOMAIN-CONTAINING PROTEIN 2A-RELATED"/>
    <property type="match status" value="1"/>
</dbReference>
<dbReference type="EMBL" id="JAJNDC010000002">
    <property type="protein sequence ID" value="MCW9713300.1"/>
    <property type="molecule type" value="Genomic_DNA"/>
</dbReference>
<dbReference type="SUPFAM" id="SSF56529">
    <property type="entry name" value="FAH"/>
    <property type="match status" value="1"/>
</dbReference>
<dbReference type="InterPro" id="IPR051121">
    <property type="entry name" value="FAH"/>
</dbReference>
<evidence type="ECO:0000313" key="5">
    <source>
        <dbReference type="Proteomes" id="UP001207337"/>
    </source>
</evidence>
<sequence length="281" mass="30356">MKLTTLKDGQSVVITDDKAIALNKLGFNGSLMELIQAEDDSLDQLNEQLQEYSGSGQVVDKTQFAAPISRPPKIVAIGLNYLDHASESKMEVPDTPLVFTKFTSSIVGPTDEIQIPVNLTQEVDYEVELGIVIGKKAKNISPEEALSHVFGYTVINDISARDLQFSDEQWVRGKSLDTFCPMGPVILTADDVADPQSLEISCSVNGDTLQQANTRDMIFGVADLVSQLSHSFTLEAGDVIASGTPQGVGFSRKPPVYLTPGDTVRTRISSIGELNNPIVKA</sequence>
<name>A0ABT3PZP4_9BACT</name>
<proteinExistence type="inferred from homology"/>
<comment type="caution">
    <text evidence="4">The sequence shown here is derived from an EMBL/GenBank/DDBJ whole genome shotgun (WGS) entry which is preliminary data.</text>
</comment>